<gene>
    <name evidence="3" type="ORF">Voc01_103660</name>
</gene>
<feature type="region of interest" description="Disordered" evidence="1">
    <location>
        <begin position="21"/>
        <end position="43"/>
    </location>
</feature>
<protein>
    <submittedName>
        <fullName evidence="3">Uncharacterized protein</fullName>
    </submittedName>
</protein>
<organism evidence="3 4">
    <name type="scientific">Virgisporangium ochraceum</name>
    <dbReference type="NCBI Taxonomy" id="65505"/>
    <lineage>
        <taxon>Bacteria</taxon>
        <taxon>Bacillati</taxon>
        <taxon>Actinomycetota</taxon>
        <taxon>Actinomycetes</taxon>
        <taxon>Micromonosporales</taxon>
        <taxon>Micromonosporaceae</taxon>
        <taxon>Virgisporangium</taxon>
    </lineage>
</organism>
<evidence type="ECO:0000313" key="4">
    <source>
        <dbReference type="Proteomes" id="UP000635606"/>
    </source>
</evidence>
<comment type="caution">
    <text evidence="3">The sequence shown here is derived from an EMBL/GenBank/DDBJ whole genome shotgun (WGS) entry which is preliminary data.</text>
</comment>
<name>A0A8J4A3Z8_9ACTN</name>
<reference evidence="3" key="1">
    <citation type="submission" date="2021-01" db="EMBL/GenBank/DDBJ databases">
        <title>Whole genome shotgun sequence of Virgisporangium ochraceum NBRC 16418.</title>
        <authorList>
            <person name="Komaki H."/>
            <person name="Tamura T."/>
        </authorList>
    </citation>
    <scope>NUCLEOTIDE SEQUENCE</scope>
    <source>
        <strain evidence="3">NBRC 16418</strain>
    </source>
</reference>
<dbReference type="RefSeq" id="WP_203935207.1">
    <property type="nucleotide sequence ID" value="NZ_BOPH01000158.1"/>
</dbReference>
<evidence type="ECO:0000256" key="2">
    <source>
        <dbReference type="SAM" id="Phobius"/>
    </source>
</evidence>
<evidence type="ECO:0000256" key="1">
    <source>
        <dbReference type="SAM" id="MobiDB-lite"/>
    </source>
</evidence>
<feature type="transmembrane region" description="Helical" evidence="2">
    <location>
        <begin position="65"/>
        <end position="83"/>
    </location>
</feature>
<keyword evidence="2" id="KW-0472">Membrane</keyword>
<keyword evidence="2" id="KW-1133">Transmembrane helix</keyword>
<dbReference type="AlphaFoldDB" id="A0A8J4A3Z8"/>
<dbReference type="EMBL" id="BOPH01000158">
    <property type="protein sequence ID" value="GIJ75449.1"/>
    <property type="molecule type" value="Genomic_DNA"/>
</dbReference>
<evidence type="ECO:0000313" key="3">
    <source>
        <dbReference type="EMBL" id="GIJ75449.1"/>
    </source>
</evidence>
<sequence length="91" mass="9726">MPTAPNPPEPDPAQFDRIVSQLRSRSSQSTGSTRTPTSGPTLGDFGFVISCLAVIVPMSMVVGGWVGLTLLFVSVFVAARLIAGPNRRQRR</sequence>
<dbReference type="Proteomes" id="UP000635606">
    <property type="component" value="Unassembled WGS sequence"/>
</dbReference>
<keyword evidence="2" id="KW-0812">Transmembrane</keyword>
<keyword evidence="4" id="KW-1185">Reference proteome</keyword>
<accession>A0A8J4A3Z8</accession>
<proteinExistence type="predicted"/>